<evidence type="ECO:0000313" key="1">
    <source>
        <dbReference type="EMBL" id="ASZ78788.1"/>
    </source>
</evidence>
<reference evidence="1 2" key="1">
    <citation type="submission" date="2017-06" db="EMBL/GenBank/DDBJ databases">
        <authorList>
            <person name="Kim H.J."/>
            <person name="Triplett B.A."/>
        </authorList>
    </citation>
    <scope>NUCLEOTIDE SEQUENCE [LARGE SCALE GENOMIC DNA]</scope>
</reference>
<evidence type="ECO:0000313" key="2">
    <source>
        <dbReference type="Proteomes" id="UP000224362"/>
    </source>
</evidence>
<dbReference type="Proteomes" id="UP000224362">
    <property type="component" value="Segment"/>
</dbReference>
<organism evidence="1 2">
    <name type="scientific">Serratia phage 2050H1</name>
    <dbReference type="NCBI Taxonomy" id="2024250"/>
    <lineage>
        <taxon>Viruses</taxon>
        <taxon>Duplodnaviria</taxon>
        <taxon>Heunggongvirae</taxon>
        <taxon>Uroviricota</taxon>
        <taxon>Caudoviricetes</taxon>
        <taxon>Pantevenvirales</taxon>
        <taxon>Ackermannviridae</taxon>
        <taxon>Miltonvirus</taxon>
        <taxon>Miltonvirus MAM1</taxon>
    </lineage>
</organism>
<dbReference type="EMBL" id="MF285619">
    <property type="protein sequence ID" value="ASZ78788.1"/>
    <property type="molecule type" value="Genomic_DNA"/>
</dbReference>
<protein>
    <submittedName>
        <fullName evidence="1">Uncharacterized protein</fullName>
    </submittedName>
</protein>
<accession>A0A249Y272</accession>
<sequence length="98" mass="10989">MNNMPTTRTALEIDDRFVVEASANSMGCYIYSLYVNGYYVSCLGIDGMPNQEGGFDRYTKKQAIEDANQFAAPIMKRISEGKPYKNGERGQATQFLLN</sequence>
<gene>
    <name evidence="1" type="ORF">2050H1_022</name>
</gene>
<proteinExistence type="predicted"/>
<name>A0A249Y272_9CAUD</name>